<name>A0ACC2V7I0_9TREE</name>
<accession>A0ACC2V7I0</accession>
<evidence type="ECO:0000313" key="2">
    <source>
        <dbReference type="Proteomes" id="UP001227268"/>
    </source>
</evidence>
<dbReference type="EMBL" id="JASBWT010000022">
    <property type="protein sequence ID" value="KAJ9095318.1"/>
    <property type="molecule type" value="Genomic_DNA"/>
</dbReference>
<evidence type="ECO:0000313" key="1">
    <source>
        <dbReference type="EMBL" id="KAJ9095318.1"/>
    </source>
</evidence>
<sequence length="863" mass="92047">MTSIVQYSRAHLETLKVAELKTFCKESKITGYSKLKRSELIERICQATSRPGTTVSKTLSTSLSRNATQISPTALQTPGQSFAVPNTPSLADTPSTVQTTLLATPSETQSPTLNSGTDPAVAAQLFAKDGCTSSPSFGYHRDLLSVQSDNVAPAKNIRQSYYTSAGNSSTGSQRTFTATDAAVSLKDVVQKQREKKRKADESLPSTTALQKGKKKVARPDGSNAKKNALQAPLRPALANALQLSDMTPATLGDTTQTTTGALDGHEFTFPTQPLATAAVYTFESPSGSFNTASQSASLTSRPSTASNVTSRVILSRNQVLACGSEVTGLTTGYNLALPSTRSTPSVPQPKRSNMTSSSQASVGNPSVTKEAAKMGEAEPEASVAATNPGKKTTTPVFKPLRRGNPKMAPILKSVIPQEDAIFQSKAATSATPFSLPRIPPGTAPLSTSEHIKIGRRKNTGGLKVGNISKFTAPAPNQHSGSSTMPQTLLPSLSDEEPLLFKHGHTSSTIINAKSTARLELTARMKKSWLYRFHQQLANARSDAMNQSPNTSGGSRSPTGLPGMSAEFVCSATTTSEQFNVAITFVIARIHTLIQGDDWIGLIKEEDVEEVTMIGGGVWEVSTRLKVLDGVGGNIGGPSAFKTRKCIFTVIGETGEVIGRSEASGSQLRADWRSYIAAVQNDATVSLLDHLKTKDDTSYPHGIAAGWSVKAKTDPRLEEEYHMAERYVLSNVMPNSCSGDYRSSLQMDTMWIGQGNTTVQPRRPKVNLYLPESHQVESVSFVARGSLGDRPLHPSVSTIKRKTAEDFVLRQTGQVIGNAEDSGIAMVWQCLLGCEASGVALPTVKAKGITAQFWTGLSDNMADL</sequence>
<keyword evidence="2" id="KW-1185">Reference proteome</keyword>
<gene>
    <name evidence="1" type="ORF">QFC21_005684</name>
</gene>
<protein>
    <submittedName>
        <fullName evidence="1">Uncharacterized protein</fullName>
    </submittedName>
</protein>
<comment type="caution">
    <text evidence="1">The sequence shown here is derived from an EMBL/GenBank/DDBJ whole genome shotgun (WGS) entry which is preliminary data.</text>
</comment>
<dbReference type="Proteomes" id="UP001227268">
    <property type="component" value="Unassembled WGS sequence"/>
</dbReference>
<reference evidence="1" key="1">
    <citation type="submission" date="2023-04" db="EMBL/GenBank/DDBJ databases">
        <title>Draft Genome sequencing of Naganishia species isolated from polar environments using Oxford Nanopore Technology.</title>
        <authorList>
            <person name="Leo P."/>
            <person name="Venkateswaran K."/>
        </authorList>
    </citation>
    <scope>NUCLEOTIDE SEQUENCE</scope>
    <source>
        <strain evidence="1">MNA-CCFEE 5423</strain>
    </source>
</reference>
<organism evidence="1 2">
    <name type="scientific">Naganishia friedmannii</name>
    <dbReference type="NCBI Taxonomy" id="89922"/>
    <lineage>
        <taxon>Eukaryota</taxon>
        <taxon>Fungi</taxon>
        <taxon>Dikarya</taxon>
        <taxon>Basidiomycota</taxon>
        <taxon>Agaricomycotina</taxon>
        <taxon>Tremellomycetes</taxon>
        <taxon>Filobasidiales</taxon>
        <taxon>Filobasidiaceae</taxon>
        <taxon>Naganishia</taxon>
    </lineage>
</organism>
<proteinExistence type="predicted"/>